<feature type="compositionally biased region" description="Acidic residues" evidence="1">
    <location>
        <begin position="309"/>
        <end position="321"/>
    </location>
</feature>
<dbReference type="InterPro" id="IPR011333">
    <property type="entry name" value="SKP1/BTB/POZ_sf"/>
</dbReference>
<reference evidence="4" key="1">
    <citation type="journal article" date="2014" name="Proc. Natl. Acad. Sci. U.S.A.">
        <title>Extensive sampling of basidiomycete genomes demonstrates inadequacy of the white-rot/brown-rot paradigm for wood decay fungi.</title>
        <authorList>
            <person name="Riley R."/>
            <person name="Salamov A.A."/>
            <person name="Brown D.W."/>
            <person name="Nagy L.G."/>
            <person name="Floudas D."/>
            <person name="Held B.W."/>
            <person name="Levasseur A."/>
            <person name="Lombard V."/>
            <person name="Morin E."/>
            <person name="Otillar R."/>
            <person name="Lindquist E.A."/>
            <person name="Sun H."/>
            <person name="LaButti K.M."/>
            <person name="Schmutz J."/>
            <person name="Jabbour D."/>
            <person name="Luo H."/>
            <person name="Baker S.E."/>
            <person name="Pisabarro A.G."/>
            <person name="Walton J.D."/>
            <person name="Blanchette R.A."/>
            <person name="Henrissat B."/>
            <person name="Martin F."/>
            <person name="Cullen D."/>
            <person name="Hibbett D.S."/>
            <person name="Grigoriev I.V."/>
        </authorList>
    </citation>
    <scope>NUCLEOTIDE SEQUENCE [LARGE SCALE GENOMIC DNA]</scope>
    <source>
        <strain evidence="4">MUCL 33604</strain>
    </source>
</reference>
<evidence type="ECO:0000259" key="2">
    <source>
        <dbReference type="PROSITE" id="PS50097"/>
    </source>
</evidence>
<dbReference type="EMBL" id="KL197719">
    <property type="protein sequence ID" value="KDQ57707.1"/>
    <property type="molecule type" value="Genomic_DNA"/>
</dbReference>
<feature type="domain" description="BTB" evidence="2">
    <location>
        <begin position="246"/>
        <end position="367"/>
    </location>
</feature>
<gene>
    <name evidence="3" type="ORF">JAAARDRAFT_272821</name>
</gene>
<evidence type="ECO:0000256" key="1">
    <source>
        <dbReference type="SAM" id="MobiDB-lite"/>
    </source>
</evidence>
<dbReference type="OrthoDB" id="6359816at2759"/>
<organism evidence="3 4">
    <name type="scientific">Jaapia argillacea MUCL 33604</name>
    <dbReference type="NCBI Taxonomy" id="933084"/>
    <lineage>
        <taxon>Eukaryota</taxon>
        <taxon>Fungi</taxon>
        <taxon>Dikarya</taxon>
        <taxon>Basidiomycota</taxon>
        <taxon>Agaricomycotina</taxon>
        <taxon>Agaricomycetes</taxon>
        <taxon>Agaricomycetidae</taxon>
        <taxon>Jaapiales</taxon>
        <taxon>Jaapiaceae</taxon>
        <taxon>Jaapia</taxon>
    </lineage>
</organism>
<dbReference type="InterPro" id="IPR000210">
    <property type="entry name" value="BTB/POZ_dom"/>
</dbReference>
<dbReference type="InParanoid" id="A0A067Q2I8"/>
<sequence length="492" mass="54560">MIGTSISTQCPKQRCCGGALNLLSQANFDLQSISNFFVSHPFLRLAWSYLAHLPRSQPVSLVESHIMDRIGWDEWTREGIMSQFQMSFKKGYLIPALQPDAQVFTKHTGLGWRFGIKFTSPGSHTLGRPPIVGIIFDPIRVHQQYAPLTISVTQRTVGKLRVGAGMLPVPETGEPPLQLNVTNFGSMTTLLSLLPVVDLDDSGSGSGTLILSFSVTSAFLDRITRQIPSNHVQSAVTSSIRTGRFVDVAFYAFSRRLRGGRVDHPKPVYANSAIVKGRSEYLYSLLSSGGSVEPPQPILGDEYSDEYDYPTDSDFDPEENGEDGKLNGVRSSRQPDHTHSVLIKDISWRTLHAVVMYIYTGEVAFSWSRSTLDDNLATEGQPNKLLPCSPKSLYRAAHKLGIPELEYMALEAIREGLSEENIVDEVFSTFTCSHKKVQEVEIDILWSKIKSPQVSQRLGQITNEVALGKVPHCQCAPVPSALMWLPMNKHEV</sequence>
<keyword evidence="4" id="KW-1185">Reference proteome</keyword>
<dbReference type="HOGENOM" id="CLU_033181_0_0_1"/>
<feature type="region of interest" description="Disordered" evidence="1">
    <location>
        <begin position="309"/>
        <end position="334"/>
    </location>
</feature>
<protein>
    <recommendedName>
        <fullName evidence="2">BTB domain-containing protein</fullName>
    </recommendedName>
</protein>
<dbReference type="AlphaFoldDB" id="A0A067Q2I8"/>
<dbReference type="Proteomes" id="UP000027265">
    <property type="component" value="Unassembled WGS sequence"/>
</dbReference>
<proteinExistence type="predicted"/>
<dbReference type="SUPFAM" id="SSF54695">
    <property type="entry name" value="POZ domain"/>
    <property type="match status" value="1"/>
</dbReference>
<evidence type="ECO:0000313" key="4">
    <source>
        <dbReference type="Proteomes" id="UP000027265"/>
    </source>
</evidence>
<name>A0A067Q2I8_9AGAM</name>
<accession>A0A067Q2I8</accession>
<dbReference type="Gene3D" id="3.30.710.10">
    <property type="entry name" value="Potassium Channel Kv1.1, Chain A"/>
    <property type="match status" value="1"/>
</dbReference>
<evidence type="ECO:0000313" key="3">
    <source>
        <dbReference type="EMBL" id="KDQ57707.1"/>
    </source>
</evidence>
<dbReference type="PROSITE" id="PS50097">
    <property type="entry name" value="BTB"/>
    <property type="match status" value="1"/>
</dbReference>